<organism evidence="2 3">
    <name type="scientific">Monosporascus ibericus</name>
    <dbReference type="NCBI Taxonomy" id="155417"/>
    <lineage>
        <taxon>Eukaryota</taxon>
        <taxon>Fungi</taxon>
        <taxon>Dikarya</taxon>
        <taxon>Ascomycota</taxon>
        <taxon>Pezizomycotina</taxon>
        <taxon>Sordariomycetes</taxon>
        <taxon>Xylariomycetidae</taxon>
        <taxon>Xylariales</taxon>
        <taxon>Xylariales incertae sedis</taxon>
        <taxon>Monosporascus</taxon>
    </lineage>
</organism>
<feature type="region of interest" description="Disordered" evidence="1">
    <location>
        <begin position="1"/>
        <end position="105"/>
    </location>
</feature>
<dbReference type="Proteomes" id="UP000293360">
    <property type="component" value="Unassembled WGS sequence"/>
</dbReference>
<proteinExistence type="predicted"/>
<evidence type="ECO:0000256" key="1">
    <source>
        <dbReference type="SAM" id="MobiDB-lite"/>
    </source>
</evidence>
<evidence type="ECO:0000313" key="2">
    <source>
        <dbReference type="EMBL" id="RYO88740.1"/>
    </source>
</evidence>
<protein>
    <submittedName>
        <fullName evidence="2">Uncharacterized protein</fullName>
    </submittedName>
</protein>
<dbReference type="OrthoDB" id="3434319at2759"/>
<reference evidence="2 3" key="1">
    <citation type="submission" date="2018-06" db="EMBL/GenBank/DDBJ databases">
        <title>Complete Genomes of Monosporascus.</title>
        <authorList>
            <person name="Robinson A.J."/>
            <person name="Natvig D.O."/>
        </authorList>
    </citation>
    <scope>NUCLEOTIDE SEQUENCE [LARGE SCALE GENOMIC DNA]</scope>
    <source>
        <strain evidence="2 3">CBS 110550</strain>
    </source>
</reference>
<dbReference type="STRING" id="155417.A0A4Q4SWW1"/>
<gene>
    <name evidence="2" type="ORF">DL764_008693</name>
</gene>
<dbReference type="EMBL" id="QJNU01000712">
    <property type="protein sequence ID" value="RYO88740.1"/>
    <property type="molecule type" value="Genomic_DNA"/>
</dbReference>
<evidence type="ECO:0000313" key="3">
    <source>
        <dbReference type="Proteomes" id="UP000293360"/>
    </source>
</evidence>
<comment type="caution">
    <text evidence="2">The sequence shown here is derived from an EMBL/GenBank/DDBJ whole genome shotgun (WGS) entry which is preliminary data.</text>
</comment>
<dbReference type="AlphaFoldDB" id="A0A4Q4SWW1"/>
<feature type="compositionally biased region" description="Basic and acidic residues" evidence="1">
    <location>
        <begin position="48"/>
        <end position="59"/>
    </location>
</feature>
<feature type="compositionally biased region" description="Polar residues" evidence="1">
    <location>
        <begin position="31"/>
        <end position="41"/>
    </location>
</feature>
<sequence>MSAQSAPQAQTRKTCGPRPDEDASPPWQIFAQPSSRSQLGSQKPPHLLSHDSRADHRSPEFSASLVTPPARDKTRGSDHASSFEGRGFCPVPSLSRDDPRTSPHPLQYPPAEALVSSSYFDTAANVIVSQSLREQQMRPSGSTTDECLHRLSQLSSKLLMDFGKASSSKIGDMTPFPSLPTSTPTWHQDATNGATTSYLSSTVSKLFESLQNVWEYIDPSKQDKPVLPKPAEPTIQQIKPTASDLHIVKTIGNYYSTIDDEHDVATELALFKARAQPTDWAHEEVLERYYAVLKAPNRSKIENLRPTRHFLQAVSSINPAFTDYRTNKMEDEARTGQPQWQDAFPDGIKISEIFERSHKTGSQAPAKQLLLHSKERVLYLGDF</sequence>
<keyword evidence="3" id="KW-1185">Reference proteome</keyword>
<feature type="compositionally biased region" description="Polar residues" evidence="1">
    <location>
        <begin position="1"/>
        <end position="13"/>
    </location>
</feature>
<accession>A0A4Q4SWW1</accession>
<name>A0A4Q4SWW1_9PEZI</name>